<dbReference type="GO" id="GO:0003724">
    <property type="term" value="F:RNA helicase activity"/>
    <property type="evidence" value="ECO:0007669"/>
    <property type="project" value="UniProtKB-EC"/>
</dbReference>
<keyword evidence="10" id="KW-0597">Phosphoprotein</keyword>
<dbReference type="InterPro" id="IPR014720">
    <property type="entry name" value="dsRBD_dom"/>
</dbReference>
<dbReference type="InterPro" id="IPR048333">
    <property type="entry name" value="HA2_WH"/>
</dbReference>
<dbReference type="GO" id="GO:0016787">
    <property type="term" value="F:hydrolase activity"/>
    <property type="evidence" value="ECO:0007669"/>
    <property type="project" value="UniProtKB-KW"/>
</dbReference>
<dbReference type="SMART" id="SM00239">
    <property type="entry name" value="C2"/>
    <property type="match status" value="1"/>
</dbReference>
<dbReference type="InterPro" id="IPR002464">
    <property type="entry name" value="DNA/RNA_helicase_DEAH_CS"/>
</dbReference>
<dbReference type="InterPro" id="IPR027417">
    <property type="entry name" value="P-loop_NTPase"/>
</dbReference>
<dbReference type="FunFam" id="1.10.506.10:FF:000001">
    <property type="entry name" value="Ras GTPase-activating protein nGAP isoform 2"/>
    <property type="match status" value="1"/>
</dbReference>
<keyword evidence="14" id="KW-0547">Nucleotide-binding</keyword>
<dbReference type="GO" id="GO:0003725">
    <property type="term" value="F:double-stranded RNA binding"/>
    <property type="evidence" value="ECO:0007669"/>
    <property type="project" value="InterPro"/>
</dbReference>
<dbReference type="Proteomes" id="UP000579812">
    <property type="component" value="Unassembled WGS sequence"/>
</dbReference>
<dbReference type="SUPFAM" id="SSF49562">
    <property type="entry name" value="C2 domain (Calcium/lipid-binding domain, CaLB)"/>
    <property type="match status" value="1"/>
</dbReference>
<keyword evidence="19" id="KW-0810">Translation regulation</keyword>
<evidence type="ECO:0000256" key="20">
    <source>
        <dbReference type="ARBA" id="ARBA00022884"/>
    </source>
</evidence>
<feature type="region of interest" description="Disordered" evidence="35">
    <location>
        <begin position="85"/>
        <end position="212"/>
    </location>
</feature>
<dbReference type="SUPFAM" id="SSF50729">
    <property type="entry name" value="PH domain-like"/>
    <property type="match status" value="1"/>
</dbReference>
<dbReference type="EMBL" id="JAAMOB010000002">
    <property type="protein sequence ID" value="KAF4117407.1"/>
    <property type="molecule type" value="Genomic_DNA"/>
</dbReference>
<dbReference type="InterPro" id="IPR001650">
    <property type="entry name" value="Helicase_C-like"/>
</dbReference>
<dbReference type="SUPFAM" id="SSF48350">
    <property type="entry name" value="GTPase activation domain, GAP"/>
    <property type="match status" value="1"/>
</dbReference>
<dbReference type="SMART" id="SM00233">
    <property type="entry name" value="PH"/>
    <property type="match status" value="1"/>
</dbReference>
<dbReference type="GO" id="GO:0006417">
    <property type="term" value="P:regulation of translation"/>
    <property type="evidence" value="ECO:0007669"/>
    <property type="project" value="UniProtKB-KW"/>
</dbReference>
<evidence type="ECO:0000256" key="3">
    <source>
        <dbReference type="ARBA" id="ARBA00004642"/>
    </source>
</evidence>
<dbReference type="InterPro" id="IPR023152">
    <property type="entry name" value="RasGAP_CS"/>
</dbReference>
<keyword evidence="26" id="KW-0508">mRNA splicing</keyword>
<feature type="domain" description="PH" evidence="36">
    <location>
        <begin position="66"/>
        <end position="288"/>
    </location>
</feature>
<gene>
    <name evidence="42" type="ORF">G5714_001960</name>
</gene>
<dbReference type="PANTHER" id="PTHR10194:SF52">
    <property type="entry name" value="RAS GTPASE-ACTIVATING PROTEIN NGAP"/>
    <property type="match status" value="1"/>
</dbReference>
<feature type="compositionally biased region" description="Polar residues" evidence="35">
    <location>
        <begin position="148"/>
        <end position="165"/>
    </location>
</feature>
<dbReference type="GO" id="GO:0008380">
    <property type="term" value="P:RNA splicing"/>
    <property type="evidence" value="ECO:0007669"/>
    <property type="project" value="UniProtKB-KW"/>
</dbReference>
<keyword evidence="18" id="KW-0067">ATP-binding</keyword>
<evidence type="ECO:0000256" key="15">
    <source>
        <dbReference type="ARBA" id="ARBA00022801"/>
    </source>
</evidence>
<dbReference type="SUPFAM" id="SSF52540">
    <property type="entry name" value="P-loop containing nucleoside triphosphate hydrolases"/>
    <property type="match status" value="1"/>
</dbReference>
<dbReference type="PROSITE" id="PS50018">
    <property type="entry name" value="RAS_GTPASE_ACTIV_2"/>
    <property type="match status" value="1"/>
</dbReference>
<dbReference type="SMART" id="SM00487">
    <property type="entry name" value="DEXDc"/>
    <property type="match status" value="1"/>
</dbReference>
<dbReference type="GO" id="GO:0005813">
    <property type="term" value="C:centrosome"/>
    <property type="evidence" value="ECO:0007669"/>
    <property type="project" value="UniProtKB-SubCell"/>
</dbReference>
<dbReference type="Gene3D" id="2.60.40.150">
    <property type="entry name" value="C2 domain"/>
    <property type="match status" value="1"/>
</dbReference>
<feature type="compositionally biased region" description="Polar residues" evidence="35">
    <location>
        <begin position="950"/>
        <end position="959"/>
    </location>
</feature>
<keyword evidence="13" id="KW-0677">Repeat</keyword>
<evidence type="ECO:0000256" key="16">
    <source>
        <dbReference type="ARBA" id="ARBA00022806"/>
    </source>
</evidence>
<reference evidence="42 43" key="1">
    <citation type="submission" date="2020-04" db="EMBL/GenBank/DDBJ databases">
        <title>Chromosome-level genome assembly of a cyprinid fish Onychostoma macrolepis by integration of Nanopore Sequencing, Bionano and Hi-C technology.</title>
        <authorList>
            <person name="Wang D."/>
        </authorList>
    </citation>
    <scope>NUCLEOTIDE SEQUENCE [LARGE SCALE GENOMIC DNA]</scope>
    <source>
        <strain evidence="42">SWU-2019</strain>
        <tissue evidence="42">Muscle</tissue>
    </source>
</reference>
<keyword evidence="25" id="KW-0804">Transcription</keyword>
<evidence type="ECO:0000256" key="12">
    <source>
        <dbReference type="ARBA" id="ARBA00022723"/>
    </source>
</evidence>
<dbReference type="InterPro" id="IPR007502">
    <property type="entry name" value="Helicase-assoc_dom"/>
</dbReference>
<dbReference type="GO" id="GO:0033679">
    <property type="term" value="F:3'-5' DNA/RNA helicase activity"/>
    <property type="evidence" value="ECO:0007669"/>
    <property type="project" value="InterPro"/>
</dbReference>
<dbReference type="FunFam" id="3.30.160.20:FF:000026">
    <property type="entry name" value="ATP-dependent RNA helicase A"/>
    <property type="match status" value="1"/>
</dbReference>
<feature type="compositionally biased region" description="Polar residues" evidence="35">
    <location>
        <begin position="811"/>
        <end position="821"/>
    </location>
</feature>
<evidence type="ECO:0000313" key="43">
    <source>
        <dbReference type="Proteomes" id="UP000579812"/>
    </source>
</evidence>
<keyword evidence="28" id="KW-0206">Cytoskeleton</keyword>
<evidence type="ECO:0000256" key="30">
    <source>
        <dbReference type="ARBA" id="ARBA00031576"/>
    </source>
</evidence>
<keyword evidence="12" id="KW-0479">Metal-binding</keyword>
<dbReference type="GO" id="GO:0051028">
    <property type="term" value="P:mRNA transport"/>
    <property type="evidence" value="ECO:0007669"/>
    <property type="project" value="UniProtKB-KW"/>
</dbReference>
<dbReference type="InterPro" id="IPR001936">
    <property type="entry name" value="RasGAP_dom"/>
</dbReference>
<dbReference type="FunFam" id="2.60.40.150:FF:000010">
    <property type="entry name" value="Ras GTPase-activating protein nGAP isoform 2"/>
    <property type="match status" value="1"/>
</dbReference>
<dbReference type="InterPro" id="IPR035892">
    <property type="entry name" value="C2_domain_sf"/>
</dbReference>
<keyword evidence="8" id="KW-0806">Transcription termination</keyword>
<dbReference type="PROSITE" id="PS51192">
    <property type="entry name" value="HELICASE_ATP_BIND_1"/>
    <property type="match status" value="1"/>
</dbReference>
<dbReference type="SMART" id="SM00358">
    <property type="entry name" value="DSRM"/>
    <property type="match status" value="2"/>
</dbReference>
<dbReference type="GO" id="GO:0003677">
    <property type="term" value="F:DNA binding"/>
    <property type="evidence" value="ECO:0007669"/>
    <property type="project" value="UniProtKB-KW"/>
</dbReference>
<dbReference type="FunFam" id="3.30.160.20:FF:000028">
    <property type="entry name" value="ATP-dependent RNA helicase A"/>
    <property type="match status" value="1"/>
</dbReference>
<protein>
    <recommendedName>
        <fullName evidence="5">RNA helicase</fullName>
        <ecNumber evidence="5">3.6.4.13</ecNumber>
    </recommendedName>
    <alternativeName>
        <fullName evidence="30">DEAH box protein 9</fullName>
    </alternativeName>
    <alternativeName>
        <fullName evidence="31">Nuclear DNA helicase II</fullName>
    </alternativeName>
</protein>
<dbReference type="PROSITE" id="PS00509">
    <property type="entry name" value="RAS_GTPASE_ACTIV_1"/>
    <property type="match status" value="1"/>
</dbReference>
<evidence type="ECO:0000256" key="31">
    <source>
        <dbReference type="ARBA" id="ARBA00033216"/>
    </source>
</evidence>
<evidence type="ECO:0000256" key="27">
    <source>
        <dbReference type="ARBA" id="ARBA00023211"/>
    </source>
</evidence>
<dbReference type="Gene3D" id="1.10.506.10">
    <property type="entry name" value="GTPase Activation - p120gap, domain 1"/>
    <property type="match status" value="2"/>
</dbReference>
<dbReference type="CDD" id="cd17972">
    <property type="entry name" value="DEXHc_DHX9"/>
    <property type="match status" value="1"/>
</dbReference>
<evidence type="ECO:0000256" key="33">
    <source>
        <dbReference type="PROSITE-ProRule" id="PRU00266"/>
    </source>
</evidence>
<evidence type="ECO:0000256" key="10">
    <source>
        <dbReference type="ARBA" id="ARBA00022553"/>
    </source>
</evidence>
<keyword evidence="34" id="KW-0175">Coiled coil</keyword>
<feature type="compositionally biased region" description="Polar residues" evidence="35">
    <location>
        <begin position="1106"/>
        <end position="1116"/>
    </location>
</feature>
<evidence type="ECO:0000259" key="36">
    <source>
        <dbReference type="PROSITE" id="PS50003"/>
    </source>
</evidence>
<feature type="compositionally biased region" description="Low complexity" evidence="35">
    <location>
        <begin position="935"/>
        <end position="949"/>
    </location>
</feature>
<keyword evidence="29" id="KW-0539">Nucleus</keyword>
<dbReference type="InterPro" id="IPR011545">
    <property type="entry name" value="DEAD/DEAH_box_helicase_dom"/>
</dbReference>
<evidence type="ECO:0000256" key="8">
    <source>
        <dbReference type="ARBA" id="ARBA00022472"/>
    </source>
</evidence>
<organism evidence="42 43">
    <name type="scientific">Onychostoma macrolepis</name>
    <dbReference type="NCBI Taxonomy" id="369639"/>
    <lineage>
        <taxon>Eukaryota</taxon>
        <taxon>Metazoa</taxon>
        <taxon>Chordata</taxon>
        <taxon>Craniata</taxon>
        <taxon>Vertebrata</taxon>
        <taxon>Euteleostomi</taxon>
        <taxon>Actinopterygii</taxon>
        <taxon>Neopterygii</taxon>
        <taxon>Teleostei</taxon>
        <taxon>Ostariophysi</taxon>
        <taxon>Cypriniformes</taxon>
        <taxon>Cyprinidae</taxon>
        <taxon>Acrossocheilinae</taxon>
        <taxon>Onychostoma</taxon>
    </lineage>
</organism>
<dbReference type="GO" id="GO:0005654">
    <property type="term" value="C:nucleoplasm"/>
    <property type="evidence" value="ECO:0007669"/>
    <property type="project" value="UniProtKB-SubCell"/>
</dbReference>
<dbReference type="GO" id="GO:0005096">
    <property type="term" value="F:GTPase activator activity"/>
    <property type="evidence" value="ECO:0007669"/>
    <property type="project" value="UniProtKB-KW"/>
</dbReference>
<dbReference type="CDD" id="cd18791">
    <property type="entry name" value="SF2_C_RHA"/>
    <property type="match status" value="1"/>
</dbReference>
<evidence type="ECO:0000256" key="2">
    <source>
        <dbReference type="ARBA" id="ARBA00004604"/>
    </source>
</evidence>
<keyword evidence="7" id="KW-0343">GTPase activation</keyword>
<evidence type="ECO:0000256" key="24">
    <source>
        <dbReference type="ARBA" id="ARBA00023159"/>
    </source>
</evidence>
<evidence type="ECO:0000256" key="7">
    <source>
        <dbReference type="ARBA" id="ARBA00022468"/>
    </source>
</evidence>
<evidence type="ECO:0000256" key="26">
    <source>
        <dbReference type="ARBA" id="ARBA00023187"/>
    </source>
</evidence>
<dbReference type="Gene3D" id="3.30.160.20">
    <property type="match status" value="2"/>
</dbReference>
<evidence type="ECO:0000256" key="4">
    <source>
        <dbReference type="ARBA" id="ARBA00008792"/>
    </source>
</evidence>
<name>A0A7J6DDK8_9TELE</name>
<dbReference type="InterPro" id="IPR008936">
    <property type="entry name" value="Rho_GTPase_activation_prot"/>
</dbReference>
<dbReference type="PROSITE" id="PS51194">
    <property type="entry name" value="HELICASE_CTER"/>
    <property type="match status" value="1"/>
</dbReference>
<dbReference type="GO" id="GO:0005524">
    <property type="term" value="F:ATP binding"/>
    <property type="evidence" value="ECO:0007669"/>
    <property type="project" value="UniProtKB-KW"/>
</dbReference>
<feature type="compositionally biased region" description="Basic and acidic residues" evidence="35">
    <location>
        <begin position="203"/>
        <end position="212"/>
    </location>
</feature>
<sequence>METDSVTGGDVDSVQGGMVSLDPVVDGILMDSFCQQQGWVRVYDVKGPPSHRFSCGQSPFTEPCVWERKYCILTDSQLILLNKEEEMPSEVNESPTASSSKGRSLRRTVSVPSEGQFPEYPPEGTSMLDKIYTEASAERSPRRRSISGLGSSEKNISMDGPNSSPFKVPGFLSKRLKGSIKRTKSQTKLDRNTSFRLPSLRPTENDRSRGLPKLKESCSHESLLSPGSAVEALDLSMEEDVYIKPLHSSILGQDFCFEVAYSGGSKCFSCSSAAERDKWMENLKRTVQPNKDNCRRAENVLRLWIIEAKDLPPKKKYFCELCLDDVLYARTTSKTRSDCLFWGEHFEFSGVPSIKSITVHIYRDVDKKKKKDKNNYVGLVNIPVQGVMGRQFVEKWYPVSTPTTSKTKGGGPSIRIKSRFQTVSILPMEQYKEFAEFVTNNYTMLCSVLEPVISVKNKEEMASALVHILQSTGRAKDFLTDLVMSEVDRCADHDVLIFRENTLATKAIEEYLKLVGQKYLHDALGEFIKALYESDENCEVDPSKCSSNELPEHQSNLKMCCELAFCKIINSYCVFPRELKEVFASWKQQCHARGKQDISQRLISASLFLRFLCPAIMSPSLFSLMQEYPDDRTSRTLTLIAKVIQNLANFAKFGNKEEYMAFMNDFLEHEWAGMTRFLLEISNLETISNTPGFEGYIDLGRELSVLHSLLWEVVSQLDKGDNSFLQATVAKLGPLPRILGDITRSLSSPTPIQQQLRRFQDHSSAHDISGSVSSGLQRIFEDPADSEMRSIKSPVQEHMEALVRGKHPLLGQQSSTHSMSFSDKEERDSPLPNGRSISLMDLQDSYLAQGHPGPNSLNEAPPRLGRVGSQASIGPVPPPHLHQPPVHPKVPQLRDNLPQSAPQVRRPIHPSLSQQRSLQPLSFQNPVYHLSNLHAQSTHSTQSTHSAQSLQPDSSSENLSTGSSRSASPSASGGRGATPRARMPSTSSVEEELPRKSIQGQETPPPTARWHPPLADQHSGAQVVAVPRQSSAGTAHIVKVEQQSRGVGLVAGNAGARTPRSLPHSTSLRSSSSVNTEPMQQSGERSRQQSTCSRDSSVPGGRGAKQVQSPVESVTMSPVERTAAWVLNNGQYEDEEEEGPSKDDPKHVEKYEQEISKLKERLRVSSRRLEEYERRLLAQEQQMQKLLLEYKARLEDSEERLRRQQEEKDSQMKSIICRLMAVEEELKRDHAEMQAVIDAKQKIIDAQEKRISSLDAANSRLMSALTQVKERYSMHNLRNGLSPTNPTKLSITENGEAFVGPSTMADIKNFLYAWCGKKKLTPSYDIRAAGNKNRQKFLCEVRIEGYNYIAMGNSTNKKDAQSNAARDFVNYLVRTKEVSPSEVPALGVSVPDGGNEEGGGFGNLPSNCPLPPHLAVKKESEPSEVSAPVPGVTGLGYSGFGNNAQWERGANLQEYYSKKDDQDAKATLESEEVDLNAGLHGNWTLDNAKARLNQFFQKEKNQTDYKYSQVGPDHNRSFIAEMTIFVRQLGRKVFAREHGSTKKLAAQSCALSIVRQLYHLGVIEAYTGQTKKKEGETVDVYEVNLSDDVQHQIHSFVQELGIQIPPSPQDPNSPVSLVQGKMAQFEPSQRQSTAGVVPWSPPQVNWNPWTSSNIDEGPLAFCTPEQISTDLLHELNYQLEQDKNLQTILMERSQLPVKNFKEQIMSAIDNNPVVIIRGATGCGKTTQVPQYILDEFVQAGRASECNIIVTQPRRISAVSVSERVSFERGEEVGKSCGYSVRFESVLPRPHASILFCTVGVLLRKLEAGIRGISHVIVDEIHERDLNTDFLLVVLRDVVQAYPDVRIILMSATIDTTMFREYFFSCPVIEVHGRAHPVQEYFLEDCIQMTQFVPPPMDRKKKDKDEDGGEEDVNCNAICGSEYTLETKRAMSQLNEKETAFELIEALLKYIETLEVPGAVLVFLPGWNLIYSMQKHLEMNPHFGGHRYRILPLHSQIPREEQRRVFEPAPEGVTKVILSTNIAETSITINDVVFVIDSCKQKVKLFTSHNNMTNYATVWASKTNLEQRKGRAGRVKPGFCFYLCSRARFEKLETHMTPEIFRTPLHEVALSIKLLRLGAIGNFLSKAIEPPPLDAVIEAEHTLRELDALDCNDELTPLGRILAKLPIEPRLGKMMIMGCIFNVGDAVCTVSAATCFPEPFINEGKRLGFVHRNFAGTRFSDHVALLSVFQAWDEVRMGGEDAEIRFCEHKRLNMPTLRMTWEAKVQLKEILVNVGFPEECLLNQVFNTVGPDNNLDVVISLLTFGSYPNVCYHKEKRKILTTEGRNALIHKSSVNCPFSNHDMVYPSPFFVFGEKIRTRAISAKGMTLVSPLQLILFGTKKITSNGEVVELDDWIKLKIPHDIAGGVAALRAAMEALVVELASTSWPPTHALEMVHVHPRCPVLTLEGVESLGAVEEEDTEVVVVVDPGLVEDTEEVEDTRVVEAVSGGLEGIVAAGVDTGGLIEVASGGLVGVDTEDLMGVEDTEEVEEVEVVEEEEEDMEGGDSEEAGGETGVVIKAECLNKDIFGKV</sequence>
<evidence type="ECO:0000259" key="40">
    <source>
        <dbReference type="PROSITE" id="PS51192"/>
    </source>
</evidence>
<evidence type="ECO:0000256" key="19">
    <source>
        <dbReference type="ARBA" id="ARBA00022845"/>
    </source>
</evidence>
<dbReference type="PANTHER" id="PTHR10194">
    <property type="entry name" value="RAS GTPASE-ACTIVATING PROTEINS"/>
    <property type="match status" value="1"/>
</dbReference>
<keyword evidence="43" id="KW-1185">Reference proteome</keyword>
<keyword evidence="16" id="KW-0347">Helicase</keyword>
<evidence type="ECO:0000256" key="6">
    <source>
        <dbReference type="ARBA" id="ARBA00022448"/>
    </source>
</evidence>
<keyword evidence="20 33" id="KW-0694">RNA-binding</keyword>
<keyword evidence="11" id="KW-0507">mRNA processing</keyword>
<dbReference type="InterPro" id="IPR057606">
    <property type="entry name" value="SynGAP1-like_PH"/>
</dbReference>
<feature type="region of interest" description="Disordered" evidence="35">
    <location>
        <begin position="807"/>
        <end position="917"/>
    </location>
</feature>
<dbReference type="CDD" id="cd05136">
    <property type="entry name" value="RasGAP_DAB2IP"/>
    <property type="match status" value="1"/>
</dbReference>
<keyword evidence="22" id="KW-0238">DNA-binding</keyword>
<dbReference type="GO" id="GO:0006353">
    <property type="term" value="P:DNA-templated transcription termination"/>
    <property type="evidence" value="ECO:0007669"/>
    <property type="project" value="UniProtKB-KW"/>
</dbReference>
<dbReference type="Pfam" id="PF00271">
    <property type="entry name" value="Helicase_C"/>
    <property type="match status" value="1"/>
</dbReference>
<feature type="region of interest" description="Disordered" evidence="35">
    <location>
        <begin position="935"/>
        <end position="1028"/>
    </location>
</feature>
<feature type="region of interest" description="Disordered" evidence="35">
    <location>
        <begin position="1052"/>
        <end position="1122"/>
    </location>
</feature>
<proteinExistence type="inferred from homology"/>
<dbReference type="FunFam" id="3.40.50.300:FF:000284">
    <property type="entry name" value="probable ATP-dependent RNA helicase YTHDC2"/>
    <property type="match status" value="1"/>
</dbReference>
<evidence type="ECO:0000259" key="41">
    <source>
        <dbReference type="PROSITE" id="PS51194"/>
    </source>
</evidence>
<dbReference type="GO" id="GO:0046872">
    <property type="term" value="F:metal ion binding"/>
    <property type="evidence" value="ECO:0007669"/>
    <property type="project" value="UniProtKB-KW"/>
</dbReference>
<keyword evidence="27" id="KW-0464">Manganese</keyword>
<dbReference type="GO" id="GO:0005730">
    <property type="term" value="C:nucleolus"/>
    <property type="evidence" value="ECO:0007669"/>
    <property type="project" value="UniProtKB-SubCell"/>
</dbReference>
<dbReference type="CDD" id="cd19854">
    <property type="entry name" value="DSRM_DHX9_rpt1"/>
    <property type="match status" value="1"/>
</dbReference>
<feature type="compositionally biased region" description="Polar residues" evidence="35">
    <location>
        <begin position="1074"/>
        <end position="1096"/>
    </location>
</feature>
<evidence type="ECO:0000256" key="14">
    <source>
        <dbReference type="ARBA" id="ARBA00022741"/>
    </source>
</evidence>
<evidence type="ECO:0000259" key="38">
    <source>
        <dbReference type="PROSITE" id="PS50018"/>
    </source>
</evidence>
<keyword evidence="6" id="KW-0813">Transport</keyword>
<evidence type="ECO:0000256" key="25">
    <source>
        <dbReference type="ARBA" id="ARBA00023163"/>
    </source>
</evidence>
<feature type="domain" description="DRBM" evidence="39">
    <location>
        <begin position="1487"/>
        <end position="1559"/>
    </location>
</feature>
<dbReference type="PROSITE" id="PS00690">
    <property type="entry name" value="DEAH_ATP_HELICASE"/>
    <property type="match status" value="1"/>
</dbReference>
<evidence type="ECO:0000256" key="1">
    <source>
        <dbReference type="ARBA" id="ARBA00004300"/>
    </source>
</evidence>
<dbReference type="PROSITE" id="PS50004">
    <property type="entry name" value="C2"/>
    <property type="match status" value="1"/>
</dbReference>
<keyword evidence="21" id="KW-0805">Transcription regulation</keyword>
<evidence type="ECO:0000256" key="21">
    <source>
        <dbReference type="ARBA" id="ARBA00023015"/>
    </source>
</evidence>
<feature type="domain" description="Helicase C-terminal" evidence="41">
    <location>
        <begin position="1942"/>
        <end position="2115"/>
    </location>
</feature>
<dbReference type="Pfam" id="PF07717">
    <property type="entry name" value="OB_NTP_bind"/>
    <property type="match status" value="1"/>
</dbReference>
<dbReference type="Pfam" id="PF00035">
    <property type="entry name" value="dsrm"/>
    <property type="match status" value="2"/>
</dbReference>
<comment type="caution">
    <text evidence="42">The sequence shown here is derived from an EMBL/GenBank/DDBJ whole genome shotgun (WGS) entry which is preliminary data.</text>
</comment>
<comment type="catalytic activity">
    <reaction evidence="32">
        <text>ATP + H2O = ADP + phosphate + H(+)</text>
        <dbReference type="Rhea" id="RHEA:13065"/>
        <dbReference type="ChEBI" id="CHEBI:15377"/>
        <dbReference type="ChEBI" id="CHEBI:15378"/>
        <dbReference type="ChEBI" id="CHEBI:30616"/>
        <dbReference type="ChEBI" id="CHEBI:43474"/>
        <dbReference type="ChEBI" id="CHEBI:456216"/>
        <dbReference type="EC" id="3.6.4.13"/>
    </reaction>
</comment>
<dbReference type="EC" id="3.6.4.13" evidence="5"/>
<dbReference type="Gene3D" id="3.40.50.300">
    <property type="entry name" value="P-loop containing nucleotide triphosphate hydrolases"/>
    <property type="match status" value="2"/>
</dbReference>
<evidence type="ECO:0000259" key="37">
    <source>
        <dbReference type="PROSITE" id="PS50004"/>
    </source>
</evidence>
<dbReference type="PROSITE" id="PS50003">
    <property type="entry name" value="PH_DOMAIN"/>
    <property type="match status" value="1"/>
</dbReference>
<keyword evidence="17" id="KW-0509">mRNA transport</keyword>
<dbReference type="Pfam" id="PF21010">
    <property type="entry name" value="HA2_C"/>
    <property type="match status" value="1"/>
</dbReference>
<dbReference type="InterPro" id="IPR044446">
    <property type="entry name" value="DHX9_DSRM_2"/>
</dbReference>
<dbReference type="CDD" id="cd04013">
    <property type="entry name" value="C2_SynGAP_like"/>
    <property type="match status" value="1"/>
</dbReference>
<dbReference type="Pfam" id="PF00270">
    <property type="entry name" value="DEAD"/>
    <property type="match status" value="1"/>
</dbReference>
<dbReference type="InterPro" id="IPR044447">
    <property type="entry name" value="DHX9_DEXHc"/>
</dbReference>
<evidence type="ECO:0000256" key="9">
    <source>
        <dbReference type="ARBA" id="ARBA00022490"/>
    </source>
</evidence>
<dbReference type="InterPro" id="IPR000008">
    <property type="entry name" value="C2_dom"/>
</dbReference>
<dbReference type="CDD" id="cd22265">
    <property type="entry name" value="UDM1_RNF168"/>
    <property type="match status" value="1"/>
</dbReference>
<dbReference type="FunFam" id="3.40.50.300:FF:000677">
    <property type="entry name" value="ATP-dependent RNA helicase A"/>
    <property type="match status" value="1"/>
</dbReference>
<evidence type="ECO:0000256" key="32">
    <source>
        <dbReference type="ARBA" id="ARBA00047984"/>
    </source>
</evidence>
<keyword evidence="9" id="KW-0963">Cytoplasm</keyword>
<keyword evidence="23" id="KW-0943">RNA-mediated gene silencing</keyword>
<evidence type="ECO:0000256" key="22">
    <source>
        <dbReference type="ARBA" id="ARBA00023125"/>
    </source>
</evidence>
<evidence type="ECO:0000256" key="5">
    <source>
        <dbReference type="ARBA" id="ARBA00012552"/>
    </source>
</evidence>
<evidence type="ECO:0000256" key="35">
    <source>
        <dbReference type="SAM" id="MobiDB-lite"/>
    </source>
</evidence>
<dbReference type="InterPro" id="IPR039360">
    <property type="entry name" value="Ras_GTPase"/>
</dbReference>
<dbReference type="InterPro" id="IPR011709">
    <property type="entry name" value="DEAD-box_helicase_OB_fold"/>
</dbReference>
<evidence type="ECO:0000256" key="18">
    <source>
        <dbReference type="ARBA" id="ARBA00022840"/>
    </source>
</evidence>
<evidence type="ECO:0000259" key="39">
    <source>
        <dbReference type="PROSITE" id="PS50137"/>
    </source>
</evidence>
<dbReference type="InterPro" id="IPR014001">
    <property type="entry name" value="Helicase_ATP-bd"/>
</dbReference>
<dbReference type="SMART" id="SM00323">
    <property type="entry name" value="RasGAP"/>
    <property type="match status" value="1"/>
</dbReference>
<dbReference type="GO" id="GO:0006397">
    <property type="term" value="P:mRNA processing"/>
    <property type="evidence" value="ECO:0007669"/>
    <property type="project" value="UniProtKB-KW"/>
</dbReference>
<feature type="domain" description="C2" evidence="37">
    <location>
        <begin position="279"/>
        <end position="397"/>
    </location>
</feature>
<dbReference type="Pfam" id="PF04408">
    <property type="entry name" value="WHD_HA2"/>
    <property type="match status" value="1"/>
</dbReference>
<feature type="domain" description="Helicase ATP-binding" evidence="40">
    <location>
        <begin position="1705"/>
        <end position="1871"/>
    </location>
</feature>
<dbReference type="CDD" id="cd19855">
    <property type="entry name" value="DSRM_DHX9_rpt2"/>
    <property type="match status" value="1"/>
</dbReference>
<keyword evidence="24" id="KW-0010">Activator</keyword>
<evidence type="ECO:0000256" key="23">
    <source>
        <dbReference type="ARBA" id="ARBA00023158"/>
    </source>
</evidence>
<feature type="domain" description="Ras-GAP" evidence="38">
    <location>
        <begin position="457"/>
        <end position="649"/>
    </location>
</feature>
<evidence type="ECO:0000256" key="13">
    <source>
        <dbReference type="ARBA" id="ARBA00022737"/>
    </source>
</evidence>
<comment type="subcellular location">
    <subcellularLocation>
        <location evidence="1">Cytoplasm</location>
        <location evidence="1">Cytoskeleton</location>
        <location evidence="1">Microtubule organizing center</location>
        <location evidence="1">Centrosome</location>
    </subcellularLocation>
    <subcellularLocation>
        <location evidence="2">Nucleus</location>
        <location evidence="2">Nucleolus</location>
    </subcellularLocation>
    <subcellularLocation>
        <location evidence="3">Nucleus</location>
        <location evidence="3">Nucleoplasm</location>
    </subcellularLocation>
</comment>
<dbReference type="Pfam" id="PF25321">
    <property type="entry name" value="PH_RASGAP"/>
    <property type="match status" value="1"/>
</dbReference>
<feature type="compositionally biased region" description="Low complexity" evidence="35">
    <location>
        <begin position="960"/>
        <end position="972"/>
    </location>
</feature>
<keyword evidence="15" id="KW-0378">Hydrolase</keyword>
<dbReference type="Pfam" id="PF00168">
    <property type="entry name" value="C2"/>
    <property type="match status" value="1"/>
</dbReference>
<feature type="compositionally biased region" description="Polar residues" evidence="35">
    <location>
        <begin position="91"/>
        <end position="102"/>
    </location>
</feature>
<dbReference type="InterPro" id="IPR001849">
    <property type="entry name" value="PH_domain"/>
</dbReference>
<dbReference type="Pfam" id="PF12004">
    <property type="entry name" value="DAB2P_C"/>
    <property type="match status" value="1"/>
</dbReference>
<dbReference type="Pfam" id="PF00616">
    <property type="entry name" value="RasGAP"/>
    <property type="match status" value="1"/>
</dbReference>
<feature type="compositionally biased region" description="Pro residues" evidence="35">
    <location>
        <begin position="875"/>
        <end position="888"/>
    </location>
</feature>
<evidence type="ECO:0000256" key="28">
    <source>
        <dbReference type="ARBA" id="ARBA00023212"/>
    </source>
</evidence>
<dbReference type="FunFam" id="1.20.120.1080:FF:000006">
    <property type="entry name" value="ATP-dependent RNA helicase A protein"/>
    <property type="match status" value="1"/>
</dbReference>
<evidence type="ECO:0000256" key="17">
    <source>
        <dbReference type="ARBA" id="ARBA00022816"/>
    </source>
</evidence>
<feature type="compositionally biased region" description="Basic residues" evidence="35">
    <location>
        <begin position="174"/>
        <end position="185"/>
    </location>
</feature>
<comment type="similarity">
    <text evidence="4">Belongs to the DEAD box helicase family. DEAH subfamily.</text>
</comment>
<evidence type="ECO:0000313" key="42">
    <source>
        <dbReference type="EMBL" id="KAF4117407.1"/>
    </source>
</evidence>
<accession>A0A7J6DDK8</accession>
<evidence type="ECO:0000256" key="29">
    <source>
        <dbReference type="ARBA" id="ARBA00023242"/>
    </source>
</evidence>
<dbReference type="InterPro" id="IPR021887">
    <property type="entry name" value="DAB2P_C"/>
</dbReference>
<feature type="domain" description="DRBM" evidence="39">
    <location>
        <begin position="1306"/>
        <end position="1374"/>
    </location>
</feature>
<dbReference type="SMART" id="SM00847">
    <property type="entry name" value="HA2"/>
    <property type="match status" value="1"/>
</dbReference>
<dbReference type="Gene3D" id="1.20.120.1080">
    <property type="match status" value="1"/>
</dbReference>
<dbReference type="PROSITE" id="PS50137">
    <property type="entry name" value="DS_RBD"/>
    <property type="match status" value="2"/>
</dbReference>
<dbReference type="GO" id="GO:0031047">
    <property type="term" value="P:regulatory ncRNA-mediated gene silencing"/>
    <property type="evidence" value="ECO:0007669"/>
    <property type="project" value="UniProtKB-KW"/>
</dbReference>
<feature type="compositionally biased region" description="Low complexity" evidence="35">
    <location>
        <begin position="1059"/>
        <end position="1073"/>
    </location>
</feature>
<feature type="coiled-coil region" evidence="34">
    <location>
        <begin position="1148"/>
        <end position="1214"/>
    </location>
</feature>
<evidence type="ECO:0000256" key="34">
    <source>
        <dbReference type="SAM" id="Coils"/>
    </source>
</evidence>
<evidence type="ECO:0000256" key="11">
    <source>
        <dbReference type="ARBA" id="ARBA00022664"/>
    </source>
</evidence>
<dbReference type="SUPFAM" id="SSF54768">
    <property type="entry name" value="dsRNA-binding domain-like"/>
    <property type="match status" value="2"/>
</dbReference>
<dbReference type="InterPro" id="IPR044445">
    <property type="entry name" value="DHX9_DSRM_1"/>
</dbReference>
<dbReference type="SMART" id="SM00490">
    <property type="entry name" value="HELICc"/>
    <property type="match status" value="1"/>
</dbReference>